<evidence type="ECO:0000313" key="4">
    <source>
        <dbReference type="Proteomes" id="UP000030816"/>
    </source>
</evidence>
<name>A0A0B2WVS6_METAS</name>
<dbReference type="GO" id="GO:0000278">
    <property type="term" value="P:mitotic cell cycle"/>
    <property type="evidence" value="ECO:0007669"/>
    <property type="project" value="TreeGrafter"/>
</dbReference>
<dbReference type="Proteomes" id="UP000030816">
    <property type="component" value="Unassembled WGS sequence"/>
</dbReference>
<evidence type="ECO:0000256" key="1">
    <source>
        <dbReference type="SAM" id="MobiDB-lite"/>
    </source>
</evidence>
<comment type="caution">
    <text evidence="3">The sequence shown here is derived from an EMBL/GenBank/DDBJ whole genome shotgun (WGS) entry which is preliminary data.</text>
</comment>
<dbReference type="Gene3D" id="3.40.50.10190">
    <property type="entry name" value="BRCT domain"/>
    <property type="match status" value="1"/>
</dbReference>
<evidence type="ECO:0000313" key="3">
    <source>
        <dbReference type="EMBL" id="KHN97714.1"/>
    </source>
</evidence>
<dbReference type="OrthoDB" id="2384350at2759"/>
<feature type="compositionally biased region" description="Low complexity" evidence="1">
    <location>
        <begin position="138"/>
        <end position="147"/>
    </location>
</feature>
<sequence length="1147" mass="123442">MTRARAAAKASQAAVKSTKIVTAAAKARSLSKATACTKSTAAKRKTRSDENDEGDDAIGVSVAQRTTRTGLRKATDDEESSTAAGTTSSINAVACRGGSRTATADPANNHVSSSRLRGRPRKTPLQEPQPVAKRSTRTRAGTDTKTTQEGSRVTAKKSVKFEGAGKENLSLSSKAKASSSIGGLRGRPTRRGAATMSNSQPKPSSQASEAGTKKPLSPKKVTQMPVSRDRECSDDELAGDDQLRAVIRSPAKPSIHAPINKKSSTATYQQQDNTITHMAEAVAPSEVSNLGSPPRRPPTSLSKDSLISPAKRPGGKVQLLGSLLKPRALPSGDDHDQNQSSLLQSPARRPSSPIKGFKLPSMTAGTPLHGQLSLKSSLFQSPAKRAMPGLRPVNEELNGRNAALNRTPRMQPIVASSSNASSTGLPSQLLLAEELQNGETGNIGYDPFTSQPDSDLFPGRMSAVLPRHADLLVKQDDTEGEDHDEELCLTGRRASDEFAEADSYEASRDDQAVTEPSDTSNEISEEDAMAPGGKDARQCHTSEAQTNNVAIAVTPATKRGTMFQLRGSVLDACRDFASDFESEDDLSPLKQLPAQHSCSDRMFTNRRESTHTAQKDSRRSTLGLTSLTEKLGAWTSTSPTKVAMDHFFTARDIQNDQFPSSTASPEVALEAGTSPTKSRFFEDEILVHAELESPRQHPQSEGTPDDVCMEDIIMTNEDIALAAEANNMSLMHQNVDDGRENQQADEALSEASQEYGDENQFPDDTVLPSRRYVAPVTPMRPSQQKRPYFTTTKVPLKPADDSEPSPSKKRSFSANSAGQVPRSAAVISCSPTPKGKRRASILPAHDSLSTPAKGDLWLGVGTPGKTPCRDVKPGLLRGAVVFVDVHTMEGADASGIFIELLSQMGAKCVKTWNWTPGSPLNVEGASSSKVGITHVVFKDGGKRTMEKVRETNGIVHCVGVSWVLDCERENEWLEESPYYIDTSFIPRGGARRRKSMEPKAIANLNGTIVSCLNQPTKVSSTPRNRRESTMWIRTPSDQGDSEDGDLDWSCALLTPVPKTPAPEAIAKYAAELPETPTTEVPSGIASPSRQSFLTRTCPPKEGKYRELGEGILSHGKDEQVMLRLMAARRKSLQFAPKIGSPLAKTWG</sequence>
<dbReference type="PROSITE" id="PS50172">
    <property type="entry name" value="BRCT"/>
    <property type="match status" value="1"/>
</dbReference>
<feature type="compositionally biased region" description="Low complexity" evidence="1">
    <location>
        <begin position="169"/>
        <end position="180"/>
    </location>
</feature>
<feature type="compositionally biased region" description="Polar residues" evidence="1">
    <location>
        <begin position="195"/>
        <end position="209"/>
    </location>
</feature>
<keyword evidence="4" id="KW-1185">Reference proteome</keyword>
<dbReference type="PANTHER" id="PTHR14625">
    <property type="entry name" value="MICROCEPHALIN"/>
    <property type="match status" value="1"/>
</dbReference>
<feature type="compositionally biased region" description="Polar residues" evidence="1">
    <location>
        <begin position="780"/>
        <end position="793"/>
    </location>
</feature>
<feature type="region of interest" description="Disordered" evidence="1">
    <location>
        <begin position="285"/>
        <end position="365"/>
    </location>
</feature>
<feature type="region of interest" description="Disordered" evidence="1">
    <location>
        <begin position="737"/>
        <end position="839"/>
    </location>
</feature>
<dbReference type="GeneID" id="63739184"/>
<feature type="region of interest" description="Disordered" evidence="1">
    <location>
        <begin position="493"/>
        <end position="540"/>
    </location>
</feature>
<feature type="region of interest" description="Disordered" evidence="1">
    <location>
        <begin position="26"/>
        <end position="268"/>
    </location>
</feature>
<feature type="compositionally biased region" description="Low complexity" evidence="1">
    <location>
        <begin position="30"/>
        <end position="40"/>
    </location>
</feature>
<gene>
    <name evidence="3" type="ORF">MAM_04729</name>
</gene>
<dbReference type="STRING" id="1081103.A0A0B2WVS6"/>
<dbReference type="CDD" id="cd17716">
    <property type="entry name" value="BRCT_microcephalin_rpt1"/>
    <property type="match status" value="1"/>
</dbReference>
<dbReference type="SUPFAM" id="SSF52113">
    <property type="entry name" value="BRCT domain"/>
    <property type="match status" value="1"/>
</dbReference>
<dbReference type="InterPro" id="IPR022047">
    <property type="entry name" value="Microcephalin-like"/>
</dbReference>
<dbReference type="AlphaFoldDB" id="A0A0B2WVS6"/>
<accession>A0A0B2WVS6</accession>
<dbReference type="HOGENOM" id="CLU_003029_0_0_1"/>
<organism evidence="3 4">
    <name type="scientific">Metarhizium album (strain ARSEF 1941)</name>
    <dbReference type="NCBI Taxonomy" id="1081103"/>
    <lineage>
        <taxon>Eukaryota</taxon>
        <taxon>Fungi</taxon>
        <taxon>Dikarya</taxon>
        <taxon>Ascomycota</taxon>
        <taxon>Pezizomycotina</taxon>
        <taxon>Sordariomycetes</taxon>
        <taxon>Hypocreomycetidae</taxon>
        <taxon>Hypocreales</taxon>
        <taxon>Clavicipitaceae</taxon>
        <taxon>Metarhizium</taxon>
    </lineage>
</organism>
<evidence type="ECO:0000259" key="2">
    <source>
        <dbReference type="PROSITE" id="PS50172"/>
    </source>
</evidence>
<feature type="domain" description="BRCT" evidence="2">
    <location>
        <begin position="871"/>
        <end position="980"/>
    </location>
</feature>
<reference evidence="3 4" key="1">
    <citation type="journal article" date="2014" name="Proc. Natl. Acad. Sci. U.S.A.">
        <title>Trajectory and genomic determinants of fungal-pathogen speciation and host adaptation.</title>
        <authorList>
            <person name="Hu X."/>
            <person name="Xiao G."/>
            <person name="Zheng P."/>
            <person name="Shang Y."/>
            <person name="Su Y."/>
            <person name="Zhang X."/>
            <person name="Liu X."/>
            <person name="Zhan S."/>
            <person name="St Leger R.J."/>
            <person name="Wang C."/>
        </authorList>
    </citation>
    <scope>NUCLEOTIDE SEQUENCE [LARGE SCALE GENOMIC DNA]</scope>
    <source>
        <strain evidence="3 4">ARSEF 1941</strain>
    </source>
</reference>
<dbReference type="PANTHER" id="PTHR14625:SF3">
    <property type="entry name" value="MICROCEPHALIN"/>
    <property type="match status" value="1"/>
</dbReference>
<proteinExistence type="predicted"/>
<dbReference type="EMBL" id="AZHE01000010">
    <property type="protein sequence ID" value="KHN97714.1"/>
    <property type="molecule type" value="Genomic_DNA"/>
</dbReference>
<dbReference type="InterPro" id="IPR036420">
    <property type="entry name" value="BRCT_dom_sf"/>
</dbReference>
<dbReference type="InterPro" id="IPR001357">
    <property type="entry name" value="BRCT_dom"/>
</dbReference>
<protein>
    <submittedName>
        <fullName evidence="3">Brct domain containing protein</fullName>
    </submittedName>
</protein>
<dbReference type="RefSeq" id="XP_040678780.1">
    <property type="nucleotide sequence ID" value="XM_040823527.1"/>
</dbReference>